<dbReference type="InterPro" id="IPR055170">
    <property type="entry name" value="GFO_IDH_MocA-like_dom"/>
</dbReference>
<dbReference type="GO" id="GO:0000166">
    <property type="term" value="F:nucleotide binding"/>
    <property type="evidence" value="ECO:0007669"/>
    <property type="project" value="InterPro"/>
</dbReference>
<dbReference type="Gene3D" id="3.30.360.10">
    <property type="entry name" value="Dihydrodipicolinate Reductase, domain 2"/>
    <property type="match status" value="1"/>
</dbReference>
<dbReference type="OrthoDB" id="2129491at2759"/>
<dbReference type="PANTHER" id="PTHR22604:SF105">
    <property type="entry name" value="TRANS-1,2-DIHYDROBENZENE-1,2-DIOL DEHYDROGENASE"/>
    <property type="match status" value="1"/>
</dbReference>
<reference evidence="8" key="2">
    <citation type="journal article" date="2023" name="IMA Fungus">
        <title>Comparative genomic study of the Penicillium genus elucidates a diverse pangenome and 15 lateral gene transfer events.</title>
        <authorList>
            <person name="Petersen C."/>
            <person name="Sorensen T."/>
            <person name="Nielsen M.R."/>
            <person name="Sondergaard T.E."/>
            <person name="Sorensen J.L."/>
            <person name="Fitzpatrick D.A."/>
            <person name="Frisvad J.C."/>
            <person name="Nielsen K.L."/>
        </authorList>
    </citation>
    <scope>NUCLEOTIDE SEQUENCE</scope>
    <source>
        <strain evidence="8">IBT 30069</strain>
    </source>
</reference>
<dbReference type="EC" id="1.1.1.179" evidence="3"/>
<sequence length="377" mass="41554">MESLPELRWGIVATGMIASWFVTDLSLPREDARARHIIQAVGARSEAKAQSFVKSFVPELEQSGIACYGSYDAVYNDPNVDIVYIATPHAFHKQNCIDAINAGKHVLCEKPFTINAREAEEVVEAARQKGFFVMEGMWTRFFPIVEKLKQLLHKERVIGEINRMFADFSLDMPLRDLPSTSRLRDVALGAGSLLDIGIYSLTWGLLSLEPPGTSEKPEILAIQTLSDGVDISSAVLLQYHDAPGARQGVITSSVLHKTDDIFARVEGSKGTLFLSGSGASMPDRIKVSLKPLNARQDMGDKNTECVDIPKAEMSFAFQEKCGGKGFYYEADCIALDIAAGKMESSIMPLNETLRVMKMLDLIRKQGGAKFPQDLPYV</sequence>
<dbReference type="SUPFAM" id="SSF51735">
    <property type="entry name" value="NAD(P)-binding Rossmann-fold domains"/>
    <property type="match status" value="1"/>
</dbReference>
<protein>
    <recommendedName>
        <fullName evidence="3">D-xylose 1-dehydrogenase (NADP(+), D-xylono-1,5-lactone-forming)</fullName>
        <ecNumber evidence="3">1.1.1.179</ecNumber>
    </recommendedName>
    <alternativeName>
        <fullName evidence="4">D-xylose-NADP dehydrogenase</fullName>
    </alternativeName>
</protein>
<evidence type="ECO:0000256" key="3">
    <source>
        <dbReference type="ARBA" id="ARBA00038984"/>
    </source>
</evidence>
<accession>A0A9W9KIL1</accession>
<dbReference type="InterPro" id="IPR036291">
    <property type="entry name" value="NAD(P)-bd_dom_sf"/>
</dbReference>
<dbReference type="Pfam" id="PF01408">
    <property type="entry name" value="GFO_IDH_MocA"/>
    <property type="match status" value="1"/>
</dbReference>
<dbReference type="InterPro" id="IPR050984">
    <property type="entry name" value="Gfo/Idh/MocA_domain"/>
</dbReference>
<dbReference type="InterPro" id="IPR000683">
    <property type="entry name" value="Gfo/Idh/MocA-like_OxRdtase_N"/>
</dbReference>
<dbReference type="AlphaFoldDB" id="A0A9W9KIL1"/>
<comment type="caution">
    <text evidence="8">The sequence shown here is derived from an EMBL/GenBank/DDBJ whole genome shotgun (WGS) entry which is preliminary data.</text>
</comment>
<comment type="catalytic activity">
    <reaction evidence="5">
        <text>D-xylose + NADP(+) = D-xylono-1,5-lactone + NADPH + H(+)</text>
        <dbReference type="Rhea" id="RHEA:22000"/>
        <dbReference type="ChEBI" id="CHEBI:15378"/>
        <dbReference type="ChEBI" id="CHEBI:15867"/>
        <dbReference type="ChEBI" id="CHEBI:53455"/>
        <dbReference type="ChEBI" id="CHEBI:57783"/>
        <dbReference type="ChEBI" id="CHEBI:58349"/>
        <dbReference type="EC" id="1.1.1.179"/>
    </reaction>
</comment>
<organism evidence="8 9">
    <name type="scientific">Penicillium angulare</name>
    <dbReference type="NCBI Taxonomy" id="116970"/>
    <lineage>
        <taxon>Eukaryota</taxon>
        <taxon>Fungi</taxon>
        <taxon>Dikarya</taxon>
        <taxon>Ascomycota</taxon>
        <taxon>Pezizomycotina</taxon>
        <taxon>Eurotiomycetes</taxon>
        <taxon>Eurotiomycetidae</taxon>
        <taxon>Eurotiales</taxon>
        <taxon>Aspergillaceae</taxon>
        <taxon>Penicillium</taxon>
    </lineage>
</organism>
<feature type="domain" description="Gfo/Idh/MocA-like oxidoreductase N-terminal" evidence="6">
    <location>
        <begin position="7"/>
        <end position="136"/>
    </location>
</feature>
<evidence type="ECO:0000256" key="5">
    <source>
        <dbReference type="ARBA" id="ARBA00049233"/>
    </source>
</evidence>
<dbReference type="Pfam" id="PF22725">
    <property type="entry name" value="GFO_IDH_MocA_C3"/>
    <property type="match status" value="1"/>
</dbReference>
<dbReference type="Gene3D" id="3.40.50.720">
    <property type="entry name" value="NAD(P)-binding Rossmann-like Domain"/>
    <property type="match status" value="1"/>
</dbReference>
<evidence type="ECO:0000259" key="7">
    <source>
        <dbReference type="Pfam" id="PF22725"/>
    </source>
</evidence>
<evidence type="ECO:0000256" key="4">
    <source>
        <dbReference type="ARBA" id="ARBA00042988"/>
    </source>
</evidence>
<dbReference type="PANTHER" id="PTHR22604">
    <property type="entry name" value="OXIDOREDUCTASES"/>
    <property type="match status" value="1"/>
</dbReference>
<evidence type="ECO:0000259" key="6">
    <source>
        <dbReference type="Pfam" id="PF01408"/>
    </source>
</evidence>
<name>A0A9W9KIL1_9EURO</name>
<evidence type="ECO:0000313" key="8">
    <source>
        <dbReference type="EMBL" id="KAJ5106607.1"/>
    </source>
</evidence>
<evidence type="ECO:0000313" key="9">
    <source>
        <dbReference type="Proteomes" id="UP001149165"/>
    </source>
</evidence>
<dbReference type="SUPFAM" id="SSF55347">
    <property type="entry name" value="Glyceraldehyde-3-phosphate dehydrogenase-like, C-terminal domain"/>
    <property type="match status" value="1"/>
</dbReference>
<dbReference type="EMBL" id="JAPQKH010000003">
    <property type="protein sequence ID" value="KAJ5106607.1"/>
    <property type="molecule type" value="Genomic_DNA"/>
</dbReference>
<dbReference type="GO" id="GO:0047837">
    <property type="term" value="F:D-xylose 1-dehydrogenase (NADP+) activity"/>
    <property type="evidence" value="ECO:0007669"/>
    <property type="project" value="UniProtKB-EC"/>
</dbReference>
<dbReference type="Proteomes" id="UP001149165">
    <property type="component" value="Unassembled WGS sequence"/>
</dbReference>
<keyword evidence="2" id="KW-0560">Oxidoreductase</keyword>
<proteinExistence type="inferred from homology"/>
<keyword evidence="9" id="KW-1185">Reference proteome</keyword>
<evidence type="ECO:0000256" key="1">
    <source>
        <dbReference type="ARBA" id="ARBA00010928"/>
    </source>
</evidence>
<reference evidence="8" key="1">
    <citation type="submission" date="2022-11" db="EMBL/GenBank/DDBJ databases">
        <authorList>
            <person name="Petersen C."/>
        </authorList>
    </citation>
    <scope>NUCLEOTIDE SEQUENCE</scope>
    <source>
        <strain evidence="8">IBT 30069</strain>
    </source>
</reference>
<evidence type="ECO:0000256" key="2">
    <source>
        <dbReference type="ARBA" id="ARBA00023002"/>
    </source>
</evidence>
<feature type="domain" description="GFO/IDH/MocA-like oxidoreductase" evidence="7">
    <location>
        <begin position="147"/>
        <end position="272"/>
    </location>
</feature>
<gene>
    <name evidence="8" type="ORF">N7456_003282</name>
</gene>
<comment type="similarity">
    <text evidence="1">Belongs to the Gfo/Idh/MocA family.</text>
</comment>